<sequence>MNTRFKSLISQYIKAKDNNKPHLMNGVFAEQATLKMLVQTDNISFPAEVEGLGNITHTLVSEFNNKYENIYTLCLIDTVQQQQRSLNCRWVVCMTEKASGSLRLGYGDYLWSFTDDTPTLINDLTITIENMTLLPPELQPQALSWFDKLPYPWALSSDLQTTVPDIELLITTLKPLYQTKDSPK</sequence>
<accession>A0A7R6SWH0</accession>
<dbReference type="KEGG" id="njp:NEJAP_2530"/>
<gene>
    <name evidence="1" type="ORF">NEJAP_2530</name>
</gene>
<protein>
    <recommendedName>
        <fullName evidence="3">SnoaL-like domain-containing protein</fullName>
    </recommendedName>
</protein>
<dbReference type="Proteomes" id="UP000595332">
    <property type="component" value="Chromosome"/>
</dbReference>
<evidence type="ECO:0000313" key="1">
    <source>
        <dbReference type="EMBL" id="BBB30475.1"/>
    </source>
</evidence>
<name>A0A7R6SWH0_9GAMM</name>
<dbReference type="RefSeq" id="WP_201347658.1">
    <property type="nucleotide sequence ID" value="NZ_AP014546.1"/>
</dbReference>
<reference evidence="1 2" key="1">
    <citation type="journal article" date="2008" name="Int. J. Syst. Evol. Microbiol.">
        <title>Neptunomonas japonica sp. nov., an Osedax japonicus symbiont-like bacterium isolated from sediment adjacent to sperm whale carcasses off Kagoshima, Japan.</title>
        <authorList>
            <person name="Miyazaki M."/>
            <person name="Nogi Y."/>
            <person name="Fujiwara Y."/>
            <person name="Kawato M."/>
            <person name="Kubokawa K."/>
            <person name="Horikoshi K."/>
        </authorList>
    </citation>
    <scope>NUCLEOTIDE SEQUENCE [LARGE SCALE GENOMIC DNA]</scope>
    <source>
        <strain evidence="1 2">JAMM 1380</strain>
    </source>
</reference>
<keyword evidence="2" id="KW-1185">Reference proteome</keyword>
<evidence type="ECO:0000313" key="2">
    <source>
        <dbReference type="Proteomes" id="UP000595332"/>
    </source>
</evidence>
<organism evidence="1 2">
    <name type="scientific">Neptunomonas japonica JAMM 1380</name>
    <dbReference type="NCBI Taxonomy" id="1441457"/>
    <lineage>
        <taxon>Bacteria</taxon>
        <taxon>Pseudomonadati</taxon>
        <taxon>Pseudomonadota</taxon>
        <taxon>Gammaproteobacteria</taxon>
        <taxon>Oceanospirillales</taxon>
        <taxon>Oceanospirillaceae</taxon>
        <taxon>Neptunomonas</taxon>
    </lineage>
</organism>
<proteinExistence type="predicted"/>
<dbReference type="AlphaFoldDB" id="A0A7R6SWH0"/>
<evidence type="ECO:0008006" key="3">
    <source>
        <dbReference type="Google" id="ProtNLM"/>
    </source>
</evidence>
<dbReference type="EMBL" id="AP014546">
    <property type="protein sequence ID" value="BBB30475.1"/>
    <property type="molecule type" value="Genomic_DNA"/>
</dbReference>